<reference evidence="3 5" key="2">
    <citation type="submission" date="2018-10" db="EMBL/GenBank/DDBJ databases">
        <title>Bradyrhizobium sp. nov., effective nodules isolated from peanut in China.</title>
        <authorList>
            <person name="Li Y."/>
        </authorList>
    </citation>
    <scope>NUCLEOTIDE SEQUENCE [LARGE SCALE GENOMIC DNA]</scope>
    <source>
        <strain evidence="3 5">CCBAU 53426</strain>
    </source>
</reference>
<evidence type="ECO:0000259" key="1">
    <source>
        <dbReference type="Pfam" id="PF09084"/>
    </source>
</evidence>
<dbReference type="Proteomes" id="UP000290401">
    <property type="component" value="Unassembled WGS sequence"/>
</dbReference>
<evidence type="ECO:0000313" key="4">
    <source>
        <dbReference type="Proteomes" id="UP000288972"/>
    </source>
</evidence>
<evidence type="ECO:0000313" key="5">
    <source>
        <dbReference type="Proteomes" id="UP000290401"/>
    </source>
</evidence>
<accession>A0AAE6C977</accession>
<dbReference type="Proteomes" id="UP000288972">
    <property type="component" value="Chromosome"/>
</dbReference>
<organism evidence="2 4">
    <name type="scientific">Bradyrhizobium guangzhouense</name>
    <dbReference type="NCBI Taxonomy" id="1325095"/>
    <lineage>
        <taxon>Bacteria</taxon>
        <taxon>Pseudomonadati</taxon>
        <taxon>Pseudomonadota</taxon>
        <taxon>Alphaproteobacteria</taxon>
        <taxon>Hyphomicrobiales</taxon>
        <taxon>Nitrobacteraceae</taxon>
        <taxon>Bradyrhizobium</taxon>
    </lineage>
</organism>
<dbReference type="KEGG" id="bgz:XH91_19155"/>
<dbReference type="InterPro" id="IPR015168">
    <property type="entry name" value="SsuA/THI5"/>
</dbReference>
<dbReference type="EMBL" id="CP030053">
    <property type="protein sequence ID" value="QAU47260.1"/>
    <property type="molecule type" value="Genomic_DNA"/>
</dbReference>
<gene>
    <name evidence="3" type="ORF">EAS56_13835</name>
    <name evidence="2" type="ORF">XH91_19155</name>
</gene>
<reference evidence="2 4" key="1">
    <citation type="submission" date="2018-06" db="EMBL/GenBank/DDBJ databases">
        <title>Comparative genomics of rhizobia nodulating Arachis hypogaea in China.</title>
        <authorList>
            <person name="Li Y."/>
        </authorList>
    </citation>
    <scope>NUCLEOTIDE SEQUENCE [LARGE SCALE GENOMIC DNA]</scope>
    <source>
        <strain evidence="2 4">CCBAU 51670</strain>
    </source>
</reference>
<evidence type="ECO:0000313" key="2">
    <source>
        <dbReference type="EMBL" id="QAU47260.1"/>
    </source>
</evidence>
<evidence type="ECO:0000313" key="3">
    <source>
        <dbReference type="EMBL" id="RXH13676.1"/>
    </source>
</evidence>
<feature type="domain" description="SsuA/THI5-like" evidence="1">
    <location>
        <begin position="41"/>
        <end position="138"/>
    </location>
</feature>
<dbReference type="Pfam" id="PF09084">
    <property type="entry name" value="NMT1"/>
    <property type="match status" value="1"/>
</dbReference>
<dbReference type="Gene3D" id="3.40.190.10">
    <property type="entry name" value="Periplasmic binding protein-like II"/>
    <property type="match status" value="2"/>
</dbReference>
<protein>
    <submittedName>
        <fullName evidence="3">ABC transporter substrate-binding protein</fullName>
    </submittedName>
</protein>
<name>A0AAE6C977_9BRAD</name>
<dbReference type="AlphaFoldDB" id="A0AAE6C977"/>
<keyword evidence="5" id="KW-1185">Reference proteome</keyword>
<dbReference type="EMBL" id="RDQZ01000009">
    <property type="protein sequence ID" value="RXH13676.1"/>
    <property type="molecule type" value="Genomic_DNA"/>
</dbReference>
<dbReference type="SUPFAM" id="SSF53850">
    <property type="entry name" value="Periplasmic binding protein-like II"/>
    <property type="match status" value="1"/>
</dbReference>
<sequence>MDRTSRFAILSSIERPNGHADTEDAMTKFVIESHFRLQEWVAEEKGYFRDEGLDYEFRELIRSSEGQHHNKVNEGAFQSIEKGRKADVSCACHWTVNVAASNGHAKLYADVYSVAPSGIFVPWDSKIRTPADLAGVPISVGFQSGSHYSTIQALEPYLAPGQINLTFEDGMLFRRMELLFDGKSAAASLFNGPYYFAEQLGYRKIIDTTFMIASMINGDPAPEDVKRYFRALRKAQRDIDLRPELFTHYYKNEFPDRFHAAMDTRRWGPGERIVFEPYSREVYEQSFDWIEKHGIFKNGTMGDGAYDKATVAFGRI</sequence>
<proteinExistence type="predicted"/>